<evidence type="ECO:0000313" key="13">
    <source>
        <dbReference type="Proteomes" id="UP000664835"/>
    </source>
</evidence>
<comment type="function">
    <text evidence="11">Catalyzes the ATP-dependent conversion of 7-carboxy-7-deazaguanine (CDG) to 7-cyano-7-deazaguanine (preQ(0)).</text>
</comment>
<evidence type="ECO:0000256" key="7">
    <source>
        <dbReference type="ARBA" id="ARBA00022840"/>
    </source>
</evidence>
<evidence type="ECO:0000256" key="10">
    <source>
        <dbReference type="ARBA" id="ARBA00047890"/>
    </source>
</evidence>
<evidence type="ECO:0000256" key="1">
    <source>
        <dbReference type="ARBA" id="ARBA00005061"/>
    </source>
</evidence>
<dbReference type="SUPFAM" id="SSF52402">
    <property type="entry name" value="Adenine nucleotide alpha hydrolases-like"/>
    <property type="match status" value="1"/>
</dbReference>
<gene>
    <name evidence="11 12" type="primary">queC</name>
    <name evidence="12" type="ORF">J3998_00445</name>
</gene>
<dbReference type="Proteomes" id="UP000664835">
    <property type="component" value="Unassembled WGS sequence"/>
</dbReference>
<organism evidence="12 13">
    <name type="scientific">Thiomicrorhabdus marina</name>
    <dbReference type="NCBI Taxonomy" id="2818442"/>
    <lineage>
        <taxon>Bacteria</taxon>
        <taxon>Pseudomonadati</taxon>
        <taxon>Pseudomonadota</taxon>
        <taxon>Gammaproteobacteria</taxon>
        <taxon>Thiotrichales</taxon>
        <taxon>Piscirickettsiaceae</taxon>
        <taxon>Thiomicrorhabdus</taxon>
    </lineage>
</organism>
<evidence type="ECO:0000256" key="9">
    <source>
        <dbReference type="ARBA" id="ARBA00039149"/>
    </source>
</evidence>
<keyword evidence="7 11" id="KW-0067">ATP-binding</keyword>
<feature type="binding site" evidence="11">
    <location>
        <position position="192"/>
    </location>
    <ligand>
        <name>Zn(2+)</name>
        <dbReference type="ChEBI" id="CHEBI:29105"/>
    </ligand>
</feature>
<comment type="pathway">
    <text evidence="1 11">Purine metabolism; 7-cyano-7-deazaguanine biosynthesis.</text>
</comment>
<evidence type="ECO:0000256" key="5">
    <source>
        <dbReference type="ARBA" id="ARBA00022785"/>
    </source>
</evidence>
<dbReference type="PANTHER" id="PTHR42914:SF1">
    <property type="entry name" value="7-CYANO-7-DEAZAGUANINE SYNTHASE"/>
    <property type="match status" value="1"/>
</dbReference>
<sequence>MNKKKKAVILLSGGLDSATVLAIANDEGYECHTMSFDYGQRHRAELKAAENLAKQMGAATHRVMDVDMRKIGGSALTDDSMEVPTEGVVEGEIPITYVPARNTVFLSYALALAEVVEADDIFIGVNAVDYSGYPDCRPEFINAYEVMANLATKAGVEGHKLKVQTPLIDLSKAQIIQAGDALGVDYALTVSCYQADDQGKACGVCDSCRLRKEGFRQAGVSDPTLYQ</sequence>
<dbReference type="InterPro" id="IPR018317">
    <property type="entry name" value="QueC"/>
</dbReference>
<dbReference type="Gene3D" id="3.40.50.620">
    <property type="entry name" value="HUPs"/>
    <property type="match status" value="1"/>
</dbReference>
<comment type="cofactor">
    <cofactor evidence="11">
        <name>Zn(2+)</name>
        <dbReference type="ChEBI" id="CHEBI:29105"/>
    </cofactor>
    <text evidence="11">Binds 1 zinc ion per subunit.</text>
</comment>
<feature type="binding site" evidence="11">
    <location>
        <position position="208"/>
    </location>
    <ligand>
        <name>Zn(2+)</name>
        <dbReference type="ChEBI" id="CHEBI:29105"/>
    </ligand>
</feature>
<comment type="catalytic activity">
    <reaction evidence="10 11">
        <text>7-carboxy-7-carbaguanine + NH4(+) + 2 ATP = 7-cyano-7-carbaguanine + 2 AMP + 2 diphosphate + 2 H(+)</text>
        <dbReference type="Rhea" id="RHEA:27982"/>
        <dbReference type="ChEBI" id="CHEBI:15378"/>
        <dbReference type="ChEBI" id="CHEBI:28938"/>
        <dbReference type="ChEBI" id="CHEBI:30616"/>
        <dbReference type="ChEBI" id="CHEBI:33019"/>
        <dbReference type="ChEBI" id="CHEBI:45075"/>
        <dbReference type="ChEBI" id="CHEBI:61036"/>
        <dbReference type="ChEBI" id="CHEBI:456215"/>
        <dbReference type="EC" id="6.3.4.20"/>
    </reaction>
</comment>
<name>A0ABS3Q139_9GAMM</name>
<keyword evidence="4 11" id="KW-0547">Nucleotide-binding</keyword>
<keyword evidence="5 11" id="KW-0671">Queuosine biosynthesis</keyword>
<evidence type="ECO:0000256" key="11">
    <source>
        <dbReference type="HAMAP-Rule" id="MF_01633"/>
    </source>
</evidence>
<keyword evidence="13" id="KW-1185">Reference proteome</keyword>
<dbReference type="Pfam" id="PF06508">
    <property type="entry name" value="QueC"/>
    <property type="match status" value="1"/>
</dbReference>
<comment type="caution">
    <text evidence="12">The sequence shown here is derived from an EMBL/GenBank/DDBJ whole genome shotgun (WGS) entry which is preliminary data.</text>
</comment>
<evidence type="ECO:0000256" key="3">
    <source>
        <dbReference type="ARBA" id="ARBA00022723"/>
    </source>
</evidence>
<dbReference type="PANTHER" id="PTHR42914">
    <property type="entry name" value="7-CYANO-7-DEAZAGUANINE SYNTHASE"/>
    <property type="match status" value="1"/>
</dbReference>
<dbReference type="HAMAP" id="MF_01633">
    <property type="entry name" value="QueC"/>
    <property type="match status" value="1"/>
</dbReference>
<dbReference type="RefSeq" id="WP_208146171.1">
    <property type="nucleotide sequence ID" value="NZ_JAGETV010000001.1"/>
</dbReference>
<accession>A0ABS3Q139</accession>
<evidence type="ECO:0000256" key="6">
    <source>
        <dbReference type="ARBA" id="ARBA00022833"/>
    </source>
</evidence>
<evidence type="ECO:0000256" key="4">
    <source>
        <dbReference type="ARBA" id="ARBA00022741"/>
    </source>
</evidence>
<evidence type="ECO:0000256" key="2">
    <source>
        <dbReference type="ARBA" id="ARBA00022598"/>
    </source>
</evidence>
<dbReference type="InterPro" id="IPR014729">
    <property type="entry name" value="Rossmann-like_a/b/a_fold"/>
</dbReference>
<proteinExistence type="inferred from homology"/>
<dbReference type="EC" id="6.3.4.20" evidence="9 11"/>
<dbReference type="EMBL" id="JAGETV010000001">
    <property type="protein sequence ID" value="MBO1926029.1"/>
    <property type="molecule type" value="Genomic_DNA"/>
</dbReference>
<keyword evidence="2 11" id="KW-0436">Ligase</keyword>
<reference evidence="12 13" key="1">
    <citation type="submission" date="2021-03" db="EMBL/GenBank/DDBJ databases">
        <title>Thiomicrorhabdus sp.nov.,novel sulfur-oxidizing bacteria isolated from coastal sediment.</title>
        <authorList>
            <person name="Liu X."/>
        </authorList>
    </citation>
    <scope>NUCLEOTIDE SEQUENCE [LARGE SCALE GENOMIC DNA]</scope>
    <source>
        <strain evidence="12 13">6S2-11</strain>
    </source>
</reference>
<dbReference type="PIRSF" id="PIRSF006293">
    <property type="entry name" value="ExsB"/>
    <property type="match status" value="1"/>
</dbReference>
<feature type="binding site" evidence="11">
    <location>
        <position position="205"/>
    </location>
    <ligand>
        <name>Zn(2+)</name>
        <dbReference type="ChEBI" id="CHEBI:29105"/>
    </ligand>
</feature>
<evidence type="ECO:0000256" key="8">
    <source>
        <dbReference type="ARBA" id="ARBA00037993"/>
    </source>
</evidence>
<dbReference type="CDD" id="cd01995">
    <property type="entry name" value="QueC-like"/>
    <property type="match status" value="1"/>
</dbReference>
<keyword evidence="3 11" id="KW-0479">Metal-binding</keyword>
<dbReference type="NCBIfam" id="TIGR00364">
    <property type="entry name" value="7-cyano-7-deazaguanine synthase QueC"/>
    <property type="match status" value="1"/>
</dbReference>
<feature type="binding site" evidence="11">
    <location>
        <position position="202"/>
    </location>
    <ligand>
        <name>Zn(2+)</name>
        <dbReference type="ChEBI" id="CHEBI:29105"/>
    </ligand>
</feature>
<evidence type="ECO:0000313" key="12">
    <source>
        <dbReference type="EMBL" id="MBO1926029.1"/>
    </source>
</evidence>
<comment type="similarity">
    <text evidence="8 11">Belongs to the QueC family.</text>
</comment>
<keyword evidence="6 11" id="KW-0862">Zinc</keyword>
<protein>
    <recommendedName>
        <fullName evidence="9 11">7-cyano-7-deazaguanine synthase</fullName>
        <ecNumber evidence="9 11">6.3.4.20</ecNumber>
    </recommendedName>
    <alternativeName>
        <fullName evidence="11">7-cyano-7-carbaguanine synthase</fullName>
    </alternativeName>
    <alternativeName>
        <fullName evidence="11">PreQ(0) synthase</fullName>
    </alternativeName>
    <alternativeName>
        <fullName evidence="11">Queuosine biosynthesis protein QueC</fullName>
    </alternativeName>
</protein>
<feature type="binding site" evidence="11">
    <location>
        <begin position="11"/>
        <end position="21"/>
    </location>
    <ligand>
        <name>ATP</name>
        <dbReference type="ChEBI" id="CHEBI:30616"/>
    </ligand>
</feature>